<dbReference type="RefSeq" id="WP_371436102.1">
    <property type="nucleotide sequence ID" value="NZ_JBHSRS010000015.1"/>
</dbReference>
<organism evidence="1 2">
    <name type="scientific">Polaromonas aquatica</name>
    <dbReference type="NCBI Taxonomy" id="332657"/>
    <lineage>
        <taxon>Bacteria</taxon>
        <taxon>Pseudomonadati</taxon>
        <taxon>Pseudomonadota</taxon>
        <taxon>Betaproteobacteria</taxon>
        <taxon>Burkholderiales</taxon>
        <taxon>Comamonadaceae</taxon>
        <taxon>Polaromonas</taxon>
    </lineage>
</organism>
<reference evidence="2" key="1">
    <citation type="journal article" date="2019" name="Int. J. Syst. Evol. Microbiol.">
        <title>The Global Catalogue of Microorganisms (GCM) 10K type strain sequencing project: providing services to taxonomists for standard genome sequencing and annotation.</title>
        <authorList>
            <consortium name="The Broad Institute Genomics Platform"/>
            <consortium name="The Broad Institute Genome Sequencing Center for Infectious Disease"/>
            <person name="Wu L."/>
            <person name="Ma J."/>
        </authorList>
    </citation>
    <scope>NUCLEOTIDE SEQUENCE [LARGE SCALE GENOMIC DNA]</scope>
    <source>
        <strain evidence="2">CCUG 39402</strain>
    </source>
</reference>
<protein>
    <submittedName>
        <fullName evidence="1">Uncharacterized protein</fullName>
    </submittedName>
</protein>
<comment type="caution">
    <text evidence="1">The sequence shown here is derived from an EMBL/GenBank/DDBJ whole genome shotgun (WGS) entry which is preliminary data.</text>
</comment>
<dbReference type="Proteomes" id="UP001596270">
    <property type="component" value="Unassembled WGS sequence"/>
</dbReference>
<gene>
    <name evidence="1" type="ORF">ACFQND_06845</name>
</gene>
<accession>A0ABW1TTK5</accession>
<proteinExistence type="predicted"/>
<evidence type="ECO:0000313" key="1">
    <source>
        <dbReference type="EMBL" id="MFC6280946.1"/>
    </source>
</evidence>
<dbReference type="EMBL" id="JBHSRS010000015">
    <property type="protein sequence ID" value="MFC6280946.1"/>
    <property type="molecule type" value="Genomic_DNA"/>
</dbReference>
<sequence>MRTLTSSLIPQIKNSCMALLGLAEAQQPAALNERTEDIRHLMLSELGEYGEKKFPAVVRRVRYAPDVQGLWYARSDVMAILANTHGETVAREKIADISGRFNGLLPKGLLGKNGPRTR</sequence>
<name>A0ABW1TTK5_9BURK</name>
<evidence type="ECO:0000313" key="2">
    <source>
        <dbReference type="Proteomes" id="UP001596270"/>
    </source>
</evidence>
<keyword evidence="2" id="KW-1185">Reference proteome</keyword>